<dbReference type="AlphaFoldDB" id="A0A8H4ULF1"/>
<dbReference type="PANTHER" id="PTHR24123:SF33">
    <property type="entry name" value="PROTEIN HOS4"/>
    <property type="match status" value="1"/>
</dbReference>
<feature type="repeat" description="ANK" evidence="3">
    <location>
        <begin position="181"/>
        <end position="213"/>
    </location>
</feature>
<dbReference type="Proteomes" id="UP000635477">
    <property type="component" value="Unassembled WGS sequence"/>
</dbReference>
<sequence length="406" mass="44001">MSISELPTEIIQSISEDLDSSADVNALCRTSRRFCQILDTYLYLQDARQGSKALLWSAKTGVISTMEKSLNCDANVRVTNESGQEPLLLATWEGHVEIICLLLEHGAVVNICDSCGNIPLCWAADRGRVDVVKLLLAHGADPDARDTLRDTPLLIAISGGHTEVARAIVQGGGDLNAEDESWDTPLQRAARKGHVEIVKLLLENGALENDSEGRETLGVLKIVIEMRAIPTLELLLSTGVSPSVCDYDGRNGVMIAAASGADEMAVLMAESGVDLERRDNGGRSLLWYGCRWKCQQLTRYLLEKGLGPHIDGFVPLTGAILGGSVAMVEVLLDLGVDLERSDVIGRTPLRIAFEGGLRDVVKFLYGKGASLKNARLNDVQMKLMLKFLDLPQQTQVLGTELEGLSI</sequence>
<dbReference type="Gene3D" id="1.25.40.20">
    <property type="entry name" value="Ankyrin repeat-containing domain"/>
    <property type="match status" value="1"/>
</dbReference>
<accession>A0A8H4ULF1</accession>
<evidence type="ECO:0000256" key="1">
    <source>
        <dbReference type="ARBA" id="ARBA00022737"/>
    </source>
</evidence>
<dbReference type="InterPro" id="IPR036770">
    <property type="entry name" value="Ankyrin_rpt-contain_sf"/>
</dbReference>
<protein>
    <recommendedName>
        <fullName evidence="4">F-box domain-containing protein</fullName>
    </recommendedName>
</protein>
<dbReference type="InterPro" id="IPR001810">
    <property type="entry name" value="F-box_dom"/>
</dbReference>
<dbReference type="SUPFAM" id="SSF48403">
    <property type="entry name" value="Ankyrin repeat"/>
    <property type="match status" value="1"/>
</dbReference>
<keyword evidence="1" id="KW-0677">Repeat</keyword>
<feature type="repeat" description="ANK" evidence="3">
    <location>
        <begin position="82"/>
        <end position="114"/>
    </location>
</feature>
<feature type="repeat" description="ANK" evidence="3">
    <location>
        <begin position="148"/>
        <end position="180"/>
    </location>
</feature>
<dbReference type="InterPro" id="IPR051165">
    <property type="entry name" value="Multifunctional_ANK_Repeat"/>
</dbReference>
<reference evidence="5" key="1">
    <citation type="journal article" date="2020" name="BMC Genomics">
        <title>Correction to: Identification and distribution of gene clusters required for synthesis of sphingolipid metabolism inhibitors in diverse species of the filamentous fungus Fusarium.</title>
        <authorList>
            <person name="Kim H.S."/>
            <person name="Lohmar J.M."/>
            <person name="Busman M."/>
            <person name="Brown D.W."/>
            <person name="Naumann T.A."/>
            <person name="Divon H.H."/>
            <person name="Lysoe E."/>
            <person name="Uhlig S."/>
            <person name="Proctor R.H."/>
        </authorList>
    </citation>
    <scope>NUCLEOTIDE SEQUENCE</scope>
    <source>
        <strain evidence="5">NRRL 22465</strain>
    </source>
</reference>
<dbReference type="PROSITE" id="PS50088">
    <property type="entry name" value="ANK_REPEAT"/>
    <property type="match status" value="7"/>
</dbReference>
<dbReference type="PROSITE" id="PS50181">
    <property type="entry name" value="FBOX"/>
    <property type="match status" value="1"/>
</dbReference>
<dbReference type="PROSITE" id="PS50297">
    <property type="entry name" value="ANK_REP_REGION"/>
    <property type="match status" value="6"/>
</dbReference>
<name>A0A8H4ULF1_9HYPO</name>
<feature type="domain" description="F-box" evidence="4">
    <location>
        <begin position="1"/>
        <end position="47"/>
    </location>
</feature>
<feature type="repeat" description="ANK" evidence="3">
    <location>
        <begin position="311"/>
        <end position="343"/>
    </location>
</feature>
<dbReference type="OrthoDB" id="20872at2759"/>
<comment type="caution">
    <text evidence="5">The sequence shown here is derived from an EMBL/GenBank/DDBJ whole genome shotgun (WGS) entry which is preliminary data.</text>
</comment>
<evidence type="ECO:0000256" key="2">
    <source>
        <dbReference type="ARBA" id="ARBA00023043"/>
    </source>
</evidence>
<feature type="repeat" description="ANK" evidence="3">
    <location>
        <begin position="344"/>
        <end position="376"/>
    </location>
</feature>
<keyword evidence="2 3" id="KW-0040">ANK repeat</keyword>
<gene>
    <name evidence="5" type="ORF">FZEAL_4581</name>
</gene>
<evidence type="ECO:0000259" key="4">
    <source>
        <dbReference type="PROSITE" id="PS50181"/>
    </source>
</evidence>
<organism evidence="5 6">
    <name type="scientific">Fusarium zealandicum</name>
    <dbReference type="NCBI Taxonomy" id="1053134"/>
    <lineage>
        <taxon>Eukaryota</taxon>
        <taxon>Fungi</taxon>
        <taxon>Dikarya</taxon>
        <taxon>Ascomycota</taxon>
        <taxon>Pezizomycotina</taxon>
        <taxon>Sordariomycetes</taxon>
        <taxon>Hypocreomycetidae</taxon>
        <taxon>Hypocreales</taxon>
        <taxon>Nectriaceae</taxon>
        <taxon>Fusarium</taxon>
        <taxon>Fusarium staphyleae species complex</taxon>
    </lineage>
</organism>
<dbReference type="SMART" id="SM00248">
    <property type="entry name" value="ANK"/>
    <property type="match status" value="9"/>
</dbReference>
<dbReference type="EMBL" id="JABEYC010000316">
    <property type="protein sequence ID" value="KAF4979153.1"/>
    <property type="molecule type" value="Genomic_DNA"/>
</dbReference>
<dbReference type="PRINTS" id="PR01415">
    <property type="entry name" value="ANKYRIN"/>
</dbReference>
<evidence type="ECO:0000313" key="6">
    <source>
        <dbReference type="Proteomes" id="UP000635477"/>
    </source>
</evidence>
<feature type="repeat" description="ANK" evidence="3">
    <location>
        <begin position="115"/>
        <end position="147"/>
    </location>
</feature>
<dbReference type="Pfam" id="PF12796">
    <property type="entry name" value="Ank_2"/>
    <property type="match status" value="3"/>
</dbReference>
<feature type="repeat" description="ANK" evidence="3">
    <location>
        <begin position="248"/>
        <end position="280"/>
    </location>
</feature>
<evidence type="ECO:0000256" key="3">
    <source>
        <dbReference type="PROSITE-ProRule" id="PRU00023"/>
    </source>
</evidence>
<evidence type="ECO:0000313" key="5">
    <source>
        <dbReference type="EMBL" id="KAF4979153.1"/>
    </source>
</evidence>
<dbReference type="PANTHER" id="PTHR24123">
    <property type="entry name" value="ANKYRIN REPEAT-CONTAINING"/>
    <property type="match status" value="1"/>
</dbReference>
<proteinExistence type="predicted"/>
<reference evidence="5" key="2">
    <citation type="submission" date="2020-05" db="EMBL/GenBank/DDBJ databases">
        <authorList>
            <person name="Kim H.-S."/>
            <person name="Proctor R.H."/>
            <person name="Brown D.W."/>
        </authorList>
    </citation>
    <scope>NUCLEOTIDE SEQUENCE</scope>
    <source>
        <strain evidence="5">NRRL 22465</strain>
    </source>
</reference>
<dbReference type="InterPro" id="IPR002110">
    <property type="entry name" value="Ankyrin_rpt"/>
</dbReference>
<keyword evidence="6" id="KW-1185">Reference proteome</keyword>